<dbReference type="CDD" id="cd00454">
    <property type="entry name" value="TrHb1_N"/>
    <property type="match status" value="1"/>
</dbReference>
<evidence type="ECO:0000256" key="5">
    <source>
        <dbReference type="PIRSR" id="PIRSR601486-1"/>
    </source>
</evidence>
<evidence type="ECO:0000256" key="2">
    <source>
        <dbReference type="ARBA" id="ARBA00022617"/>
    </source>
</evidence>
<evidence type="ECO:0000313" key="7">
    <source>
        <dbReference type="Proteomes" id="UP001055804"/>
    </source>
</evidence>
<dbReference type="Proteomes" id="UP001055804">
    <property type="component" value="Unassembled WGS sequence"/>
</dbReference>
<comment type="caution">
    <text evidence="6">The sequence shown here is derived from an EMBL/GenBank/DDBJ whole genome shotgun (WGS) entry which is preliminary data.</text>
</comment>
<dbReference type="AlphaFoldDB" id="A0A9J6PBK1"/>
<keyword evidence="3 5" id="KW-0479">Metal-binding</keyword>
<feature type="binding site" description="distal binding residue" evidence="5">
    <location>
        <position position="56"/>
    </location>
    <ligand>
        <name>heme</name>
        <dbReference type="ChEBI" id="CHEBI:30413"/>
    </ligand>
    <ligandPart>
        <name>Fe</name>
        <dbReference type="ChEBI" id="CHEBI:18248"/>
    </ligandPart>
</feature>
<evidence type="ECO:0000256" key="4">
    <source>
        <dbReference type="ARBA" id="ARBA00023004"/>
    </source>
</evidence>
<proteinExistence type="predicted"/>
<reference evidence="6" key="1">
    <citation type="submission" date="2022-06" db="EMBL/GenBank/DDBJ databases">
        <title>Isolation and Genomics of Futiania mangrovii gen. nov., sp. nov., a Rare and Metabolically-versatile member in the Class Alphaproteobacteria.</title>
        <authorList>
            <person name="Liu L."/>
            <person name="Huang W.-C."/>
            <person name="Pan J."/>
            <person name="Li J."/>
            <person name="Huang Y."/>
            <person name="Du H."/>
            <person name="Liu Y."/>
            <person name="Li M."/>
        </authorList>
    </citation>
    <scope>NUCLEOTIDE SEQUENCE</scope>
    <source>
        <strain evidence="6">FT118</strain>
    </source>
</reference>
<keyword evidence="4 5" id="KW-0408">Iron</keyword>
<gene>
    <name evidence="6" type="ORF">NJQ99_03965</name>
</gene>
<evidence type="ECO:0000256" key="1">
    <source>
        <dbReference type="ARBA" id="ARBA00022448"/>
    </source>
</evidence>
<evidence type="ECO:0000313" key="6">
    <source>
        <dbReference type="EMBL" id="MCP1335558.1"/>
    </source>
</evidence>
<feature type="binding site" description="distal binding residue" evidence="5">
    <location>
        <position position="80"/>
    </location>
    <ligand>
        <name>heme</name>
        <dbReference type="ChEBI" id="CHEBI:30413"/>
    </ligand>
    <ligandPart>
        <name>Fe</name>
        <dbReference type="ChEBI" id="CHEBI:18248"/>
    </ligandPart>
</feature>
<dbReference type="InterPro" id="IPR012292">
    <property type="entry name" value="Globin/Proto"/>
</dbReference>
<dbReference type="Gene3D" id="1.10.490.10">
    <property type="entry name" value="Globins"/>
    <property type="match status" value="1"/>
</dbReference>
<dbReference type="InterPro" id="IPR009050">
    <property type="entry name" value="Globin-like_sf"/>
</dbReference>
<sequence length="131" mass="14470">MNATAHTPPAGPAVFDRCGGFARVSRMVMSFYDRVGESDLLAPYFEEIDMARLIDHQTKFFASMMGGPASFNDETLRRVHARLGISGEAFDEMAVLLRETLEDFDLDPADVDTVLHAFVSRRTLVVAQGQG</sequence>
<keyword evidence="1" id="KW-0813">Transport</keyword>
<evidence type="ECO:0000256" key="3">
    <source>
        <dbReference type="ARBA" id="ARBA00022723"/>
    </source>
</evidence>
<dbReference type="GO" id="GO:0046872">
    <property type="term" value="F:metal ion binding"/>
    <property type="evidence" value="ECO:0007669"/>
    <property type="project" value="UniProtKB-KW"/>
</dbReference>
<keyword evidence="7" id="KW-1185">Reference proteome</keyword>
<organism evidence="6 7">
    <name type="scientific">Futiania mangrovi</name>
    <dbReference type="NCBI Taxonomy" id="2959716"/>
    <lineage>
        <taxon>Bacteria</taxon>
        <taxon>Pseudomonadati</taxon>
        <taxon>Pseudomonadota</taxon>
        <taxon>Alphaproteobacteria</taxon>
        <taxon>Futianiales</taxon>
        <taxon>Futianiaceae</taxon>
        <taxon>Futiania</taxon>
    </lineage>
</organism>
<dbReference type="RefSeq" id="WP_269331499.1">
    <property type="nucleotide sequence ID" value="NZ_JAMZFT010000001.1"/>
</dbReference>
<dbReference type="GO" id="GO:0020037">
    <property type="term" value="F:heme binding"/>
    <property type="evidence" value="ECO:0007669"/>
    <property type="project" value="InterPro"/>
</dbReference>
<dbReference type="SUPFAM" id="SSF46458">
    <property type="entry name" value="Globin-like"/>
    <property type="match status" value="1"/>
</dbReference>
<dbReference type="Pfam" id="PF01152">
    <property type="entry name" value="Bac_globin"/>
    <property type="match status" value="1"/>
</dbReference>
<dbReference type="EMBL" id="JAMZFT010000001">
    <property type="protein sequence ID" value="MCP1335558.1"/>
    <property type="molecule type" value="Genomic_DNA"/>
</dbReference>
<dbReference type="GO" id="GO:0019825">
    <property type="term" value="F:oxygen binding"/>
    <property type="evidence" value="ECO:0007669"/>
    <property type="project" value="InterPro"/>
</dbReference>
<name>A0A9J6PBK1_9PROT</name>
<dbReference type="InterPro" id="IPR001486">
    <property type="entry name" value="Hemoglobin_trunc"/>
</dbReference>
<protein>
    <submittedName>
        <fullName evidence="6">Group 1 truncated hemoglobin</fullName>
    </submittedName>
</protein>
<keyword evidence="2 5" id="KW-0349">Heme</keyword>
<accession>A0A9J6PBK1</accession>